<reference evidence="1 2" key="1">
    <citation type="submission" date="2024-01" db="EMBL/GenBank/DDBJ databases">
        <title>A draft genome for the cacao thread blight pathogen Marasmiellus scandens.</title>
        <authorList>
            <person name="Baruah I.K."/>
            <person name="Leung J."/>
            <person name="Bukari Y."/>
            <person name="Amoako-Attah I."/>
            <person name="Meinhardt L.W."/>
            <person name="Bailey B.A."/>
            <person name="Cohen S.P."/>
        </authorList>
    </citation>
    <scope>NUCLEOTIDE SEQUENCE [LARGE SCALE GENOMIC DNA]</scope>
    <source>
        <strain evidence="1 2">GH-19</strain>
    </source>
</reference>
<evidence type="ECO:0000313" key="2">
    <source>
        <dbReference type="Proteomes" id="UP001498398"/>
    </source>
</evidence>
<accession>A0ABR1JCS0</accession>
<evidence type="ECO:0000313" key="1">
    <source>
        <dbReference type="EMBL" id="KAK7453212.1"/>
    </source>
</evidence>
<protein>
    <submittedName>
        <fullName evidence="1">Uncharacterized protein</fullName>
    </submittedName>
</protein>
<comment type="caution">
    <text evidence="1">The sequence shown here is derived from an EMBL/GenBank/DDBJ whole genome shotgun (WGS) entry which is preliminary data.</text>
</comment>
<gene>
    <name evidence="1" type="ORF">VKT23_011893</name>
</gene>
<dbReference type="Proteomes" id="UP001498398">
    <property type="component" value="Unassembled WGS sequence"/>
</dbReference>
<organism evidence="1 2">
    <name type="scientific">Marasmiellus scandens</name>
    <dbReference type="NCBI Taxonomy" id="2682957"/>
    <lineage>
        <taxon>Eukaryota</taxon>
        <taxon>Fungi</taxon>
        <taxon>Dikarya</taxon>
        <taxon>Basidiomycota</taxon>
        <taxon>Agaricomycotina</taxon>
        <taxon>Agaricomycetes</taxon>
        <taxon>Agaricomycetidae</taxon>
        <taxon>Agaricales</taxon>
        <taxon>Marasmiineae</taxon>
        <taxon>Omphalotaceae</taxon>
        <taxon>Marasmiellus</taxon>
    </lineage>
</organism>
<keyword evidence="2" id="KW-1185">Reference proteome</keyword>
<name>A0ABR1JCS0_9AGAR</name>
<dbReference type="EMBL" id="JBANRG010000027">
    <property type="protein sequence ID" value="KAK7453212.1"/>
    <property type="molecule type" value="Genomic_DNA"/>
</dbReference>
<proteinExistence type="predicted"/>
<sequence length="298" mass="34156">MFKLFGPVYGWWLFAFKWFNGILEKVNTNGQDGGCMELTLLRNWVQNHLLYELTYSLPDSAHPSERQMLERLIWDEGKRGGMATQIAIYQSENSADGVRLPKKKLKFINLRTEVEPIGMACYLFLRYAQACWPDIKFIDELSMANGTGFLSKQSTSCVTYIHKNGICYGCLANKWTQADCYTLVQSNDSSVFPVEINSLFVLRVPRKLPHACAIVHRLKSDEELPQFPWDLHANVLGIHISYAESYGDYEVIPASSIQCPLALIPVYSNVIQCELWIFDYDATNNKIYFDDDDDDNNN</sequence>